<dbReference type="Proteomes" id="UP000314294">
    <property type="component" value="Unassembled WGS sequence"/>
</dbReference>
<dbReference type="EMBL" id="SRLO01008882">
    <property type="protein sequence ID" value="TNN27105.1"/>
    <property type="molecule type" value="Genomic_DNA"/>
</dbReference>
<evidence type="ECO:0000256" key="1">
    <source>
        <dbReference type="SAM" id="MobiDB-lite"/>
    </source>
</evidence>
<gene>
    <name evidence="2" type="ORF">EYF80_062751</name>
</gene>
<name>A0A4Z2EEC8_9TELE</name>
<proteinExistence type="predicted"/>
<feature type="region of interest" description="Disordered" evidence="1">
    <location>
        <begin position="1"/>
        <end position="47"/>
    </location>
</feature>
<accession>A0A4Z2EEC8</accession>
<comment type="caution">
    <text evidence="2">The sequence shown here is derived from an EMBL/GenBank/DDBJ whole genome shotgun (WGS) entry which is preliminary data.</text>
</comment>
<organism evidence="2 3">
    <name type="scientific">Liparis tanakae</name>
    <name type="common">Tanaka's snailfish</name>
    <dbReference type="NCBI Taxonomy" id="230148"/>
    <lineage>
        <taxon>Eukaryota</taxon>
        <taxon>Metazoa</taxon>
        <taxon>Chordata</taxon>
        <taxon>Craniata</taxon>
        <taxon>Vertebrata</taxon>
        <taxon>Euteleostomi</taxon>
        <taxon>Actinopterygii</taxon>
        <taxon>Neopterygii</taxon>
        <taxon>Teleostei</taxon>
        <taxon>Neoteleostei</taxon>
        <taxon>Acanthomorphata</taxon>
        <taxon>Eupercaria</taxon>
        <taxon>Perciformes</taxon>
        <taxon>Cottioidei</taxon>
        <taxon>Cottales</taxon>
        <taxon>Liparidae</taxon>
        <taxon>Liparis</taxon>
    </lineage>
</organism>
<evidence type="ECO:0000313" key="3">
    <source>
        <dbReference type="Proteomes" id="UP000314294"/>
    </source>
</evidence>
<feature type="compositionally biased region" description="Low complexity" evidence="1">
    <location>
        <begin position="10"/>
        <end position="29"/>
    </location>
</feature>
<protein>
    <submittedName>
        <fullName evidence="2">Uncharacterized protein</fullName>
    </submittedName>
</protein>
<sequence>MLRAVRRQPSAAALRLSAGRSGRTSSGSRDVTPVTEREDGRNGEQVRPLRYHLSLPLTPPPKEVNVTVLWMNEAPPAPLTPPCT</sequence>
<keyword evidence="3" id="KW-1185">Reference proteome</keyword>
<dbReference type="AlphaFoldDB" id="A0A4Z2EEC8"/>
<feature type="compositionally biased region" description="Basic and acidic residues" evidence="1">
    <location>
        <begin position="35"/>
        <end position="44"/>
    </location>
</feature>
<evidence type="ECO:0000313" key="2">
    <source>
        <dbReference type="EMBL" id="TNN27105.1"/>
    </source>
</evidence>
<reference evidence="2 3" key="1">
    <citation type="submission" date="2019-03" db="EMBL/GenBank/DDBJ databases">
        <title>First draft genome of Liparis tanakae, snailfish: a comprehensive survey of snailfish specific genes.</title>
        <authorList>
            <person name="Kim W."/>
            <person name="Song I."/>
            <person name="Jeong J.-H."/>
            <person name="Kim D."/>
            <person name="Kim S."/>
            <person name="Ryu S."/>
            <person name="Song J.Y."/>
            <person name="Lee S.K."/>
        </authorList>
    </citation>
    <scope>NUCLEOTIDE SEQUENCE [LARGE SCALE GENOMIC DNA]</scope>
    <source>
        <tissue evidence="2">Muscle</tissue>
    </source>
</reference>
<dbReference type="OrthoDB" id="8958785at2759"/>